<proteinExistence type="predicted"/>
<accession>A0A1I6GGI1</accession>
<dbReference type="AlphaFoldDB" id="A0A1I6GGI1"/>
<dbReference type="EMBL" id="FOYO01000001">
    <property type="protein sequence ID" value="SFR41315.1"/>
    <property type="molecule type" value="Genomic_DNA"/>
</dbReference>
<evidence type="ECO:0000313" key="2">
    <source>
        <dbReference type="Proteomes" id="UP000199658"/>
    </source>
</evidence>
<gene>
    <name evidence="1" type="ORF">SAMN04488002_1446</name>
</gene>
<dbReference type="Proteomes" id="UP000199658">
    <property type="component" value="Unassembled WGS sequence"/>
</dbReference>
<dbReference type="RefSeq" id="WP_175500641.1">
    <property type="nucleotide sequence ID" value="NZ_FOYO01000001.1"/>
</dbReference>
<dbReference type="STRING" id="670154.SAMN04488002_1446"/>
<name>A0A1I6GGI1_9RHOB</name>
<keyword evidence="2" id="KW-1185">Reference proteome</keyword>
<sequence length="51" mass="5277">MIKGLLVLLAVFCVLVALLVWAKSRPATARATLVAPVTLALHPEALNSGPA</sequence>
<organism evidence="1 2">
    <name type="scientific">Litoreibacter janthinus</name>
    <dbReference type="NCBI Taxonomy" id="670154"/>
    <lineage>
        <taxon>Bacteria</taxon>
        <taxon>Pseudomonadati</taxon>
        <taxon>Pseudomonadota</taxon>
        <taxon>Alphaproteobacteria</taxon>
        <taxon>Rhodobacterales</taxon>
        <taxon>Roseobacteraceae</taxon>
        <taxon>Litoreibacter</taxon>
    </lineage>
</organism>
<protein>
    <submittedName>
        <fullName evidence="1">Uncharacterized protein</fullName>
    </submittedName>
</protein>
<reference evidence="2" key="1">
    <citation type="submission" date="2016-10" db="EMBL/GenBank/DDBJ databases">
        <authorList>
            <person name="Varghese N."/>
            <person name="Submissions S."/>
        </authorList>
    </citation>
    <scope>NUCLEOTIDE SEQUENCE [LARGE SCALE GENOMIC DNA]</scope>
    <source>
        <strain evidence="2">DSM 26921</strain>
    </source>
</reference>
<evidence type="ECO:0000313" key="1">
    <source>
        <dbReference type="EMBL" id="SFR41315.1"/>
    </source>
</evidence>